<dbReference type="CDD" id="cd06100">
    <property type="entry name" value="CCL_ACL-C"/>
    <property type="match status" value="1"/>
</dbReference>
<dbReference type="GO" id="GO:0006099">
    <property type="term" value="P:tricarboxylic acid cycle"/>
    <property type="evidence" value="ECO:0007669"/>
    <property type="project" value="UniProtKB-UniPathway"/>
</dbReference>
<dbReference type="UniPathway" id="UPA00223">
    <property type="reaction ID" value="UER00717"/>
</dbReference>
<protein>
    <recommendedName>
        <fullName evidence="3">citrate synthase (unknown stereospecificity)</fullName>
        <ecNumber evidence="3">2.3.3.16</ecNumber>
    </recommendedName>
</protein>
<dbReference type="Gene3D" id="1.10.580.10">
    <property type="entry name" value="Citrate Synthase, domain 1"/>
    <property type="match status" value="1"/>
</dbReference>
<sequence>MTKTRIGTHLNDTARLRVRGKDTLSEVVGELSFTEGFYLVVTGRVPTATQRKVLDAALLVLMDHGLTPSALVARIVADSNPDDIQIPLAAGALMVGNRYAGTMVGAGRVLSEGMSFGGDKREWAKDLVAKFRQSKRRIPGFGHANYKGVDPRAARLFEVAEAAGVKGDYIALLQTLSEEIDADAGKRIVLNATGALGAILHEIDFPVEAMRAVAVVSRCAGLVGHVLEERSSPISPDIYALSETIDYEEGVD</sequence>
<dbReference type="EMBL" id="CP045644">
    <property type="protein sequence ID" value="QFZ84696.1"/>
    <property type="molecule type" value="Genomic_DNA"/>
</dbReference>
<evidence type="ECO:0000256" key="1">
    <source>
        <dbReference type="ARBA" id="ARBA00004751"/>
    </source>
</evidence>
<reference evidence="5 6" key="1">
    <citation type="submission" date="2019-10" db="EMBL/GenBank/DDBJ databases">
        <title>Complete genome sequence of Variovorax paradoxus 5C-2.</title>
        <authorList>
            <person name="Gogoleva N.E."/>
            <person name="Balkin A.S."/>
        </authorList>
    </citation>
    <scope>NUCLEOTIDE SEQUENCE [LARGE SCALE GENOMIC DNA]</scope>
    <source>
        <strain evidence="5 6">5C-2</strain>
    </source>
</reference>
<dbReference type="GO" id="GO:0005829">
    <property type="term" value="C:cytosol"/>
    <property type="evidence" value="ECO:0007669"/>
    <property type="project" value="TreeGrafter"/>
</dbReference>
<dbReference type="GO" id="GO:0036440">
    <property type="term" value="F:citrate synthase activity"/>
    <property type="evidence" value="ECO:0007669"/>
    <property type="project" value="UniProtKB-EC"/>
</dbReference>
<dbReference type="AlphaFoldDB" id="A0A5Q0M5H5"/>
<dbReference type="InterPro" id="IPR036969">
    <property type="entry name" value="Citrate_synthase_sf"/>
</dbReference>
<comment type="similarity">
    <text evidence="2">Belongs to the citrate synthase family.</text>
</comment>
<accession>A0A5Q0M5H5</accession>
<dbReference type="GO" id="GO:0016829">
    <property type="term" value="F:lyase activity"/>
    <property type="evidence" value="ECO:0007669"/>
    <property type="project" value="UniProtKB-KW"/>
</dbReference>
<dbReference type="Proteomes" id="UP000326780">
    <property type="component" value="Chromosome"/>
</dbReference>
<keyword evidence="4" id="KW-0808">Transferase</keyword>
<dbReference type="PANTHER" id="PTHR11739">
    <property type="entry name" value="CITRATE SYNTHASE"/>
    <property type="match status" value="1"/>
</dbReference>
<dbReference type="GO" id="GO:0005975">
    <property type="term" value="P:carbohydrate metabolic process"/>
    <property type="evidence" value="ECO:0007669"/>
    <property type="project" value="TreeGrafter"/>
</dbReference>
<dbReference type="PANTHER" id="PTHR11739:SF4">
    <property type="entry name" value="CITRATE SYNTHASE, PEROXISOMAL"/>
    <property type="match status" value="1"/>
</dbReference>
<evidence type="ECO:0000256" key="4">
    <source>
        <dbReference type="ARBA" id="ARBA00022679"/>
    </source>
</evidence>
<dbReference type="RefSeq" id="WP_153283318.1">
    <property type="nucleotide sequence ID" value="NZ_CP045644.1"/>
</dbReference>
<gene>
    <name evidence="5" type="ORF">GFK26_18935</name>
</gene>
<name>A0A5Q0M5H5_VARPD</name>
<dbReference type="Pfam" id="PF00285">
    <property type="entry name" value="Citrate_synt"/>
    <property type="match status" value="1"/>
</dbReference>
<proteinExistence type="inferred from homology"/>
<dbReference type="SUPFAM" id="SSF48256">
    <property type="entry name" value="Citrate synthase"/>
    <property type="match status" value="1"/>
</dbReference>
<evidence type="ECO:0000313" key="5">
    <source>
        <dbReference type="EMBL" id="QFZ84696.1"/>
    </source>
</evidence>
<dbReference type="InterPro" id="IPR016142">
    <property type="entry name" value="Citrate_synth-like_lrg_a-sub"/>
</dbReference>
<organism evidence="5 6">
    <name type="scientific">Variovorax paradoxus</name>
    <dbReference type="NCBI Taxonomy" id="34073"/>
    <lineage>
        <taxon>Bacteria</taxon>
        <taxon>Pseudomonadati</taxon>
        <taxon>Pseudomonadota</taxon>
        <taxon>Betaproteobacteria</taxon>
        <taxon>Burkholderiales</taxon>
        <taxon>Comamonadaceae</taxon>
        <taxon>Variovorax</taxon>
    </lineage>
</organism>
<comment type="pathway">
    <text evidence="1">Carbohydrate metabolism; tricarboxylic acid cycle; isocitrate from oxaloacetate: step 1/2.</text>
</comment>
<dbReference type="InterPro" id="IPR002020">
    <property type="entry name" value="Citrate_synthase"/>
</dbReference>
<dbReference type="InterPro" id="IPR016143">
    <property type="entry name" value="Citrate_synth-like_sm_a-sub"/>
</dbReference>
<evidence type="ECO:0000313" key="6">
    <source>
        <dbReference type="Proteomes" id="UP000326780"/>
    </source>
</evidence>
<dbReference type="EC" id="2.3.3.16" evidence="3"/>
<dbReference type="NCBIfam" id="NF004868">
    <property type="entry name" value="PRK06224.1-5"/>
    <property type="match status" value="1"/>
</dbReference>
<evidence type="ECO:0000256" key="2">
    <source>
        <dbReference type="ARBA" id="ARBA00010566"/>
    </source>
</evidence>
<keyword evidence="5" id="KW-0456">Lyase</keyword>
<evidence type="ECO:0000256" key="3">
    <source>
        <dbReference type="ARBA" id="ARBA00012972"/>
    </source>
</evidence>
<dbReference type="Gene3D" id="1.10.230.10">
    <property type="entry name" value="Cytochrome P450-Terp, domain 2"/>
    <property type="match status" value="1"/>
</dbReference>